<organism evidence="2">
    <name type="scientific">bioreactor metagenome</name>
    <dbReference type="NCBI Taxonomy" id="1076179"/>
    <lineage>
        <taxon>unclassified sequences</taxon>
        <taxon>metagenomes</taxon>
        <taxon>ecological metagenomes</taxon>
    </lineage>
</organism>
<reference evidence="2" key="1">
    <citation type="submission" date="2019-08" db="EMBL/GenBank/DDBJ databases">
        <authorList>
            <person name="Kucharzyk K."/>
            <person name="Murdoch R.W."/>
            <person name="Higgins S."/>
            <person name="Loffler F."/>
        </authorList>
    </citation>
    <scope>NUCLEOTIDE SEQUENCE</scope>
</reference>
<dbReference type="Pfam" id="PF05048">
    <property type="entry name" value="NosD"/>
    <property type="match status" value="1"/>
</dbReference>
<proteinExistence type="predicted"/>
<dbReference type="SMART" id="SM00710">
    <property type="entry name" value="PbH1"/>
    <property type="match status" value="6"/>
</dbReference>
<dbReference type="InterPro" id="IPR022441">
    <property type="entry name" value="Para_beta_helix_rpt-2"/>
</dbReference>
<dbReference type="NCBIfam" id="TIGR03804">
    <property type="entry name" value="para_beta_helix"/>
    <property type="match status" value="1"/>
</dbReference>
<evidence type="ECO:0000259" key="1">
    <source>
        <dbReference type="Pfam" id="PF05048"/>
    </source>
</evidence>
<protein>
    <recommendedName>
        <fullName evidence="1">Periplasmic copper-binding protein NosD beta helix domain-containing protein</fullName>
    </recommendedName>
</protein>
<sequence length="268" mass="30410">MKLKHVLIVVLLFSTLVIGMSGIDAKTYQIDKKDSDKKIKSIFKNVKNKDVVIFKTANHKNLDLTLKKSITIKTKGKVKIRSLTINADKTKVSGLTLQQITVKGKYNTIQKNIVENHKSSGYIFYDPAYNRPYDGSIIIYGSSNKILSNKIRNNNNSCGIVILDAATKNIVRENLIYKNSLFGILLYSGEEKNKGNTIIRNTIKYNGKHGLFLERSDNNYIKLNRIISNSGIGIVVNKAFNNQFIKNNIQKNKINNITYTNEIDYRDV</sequence>
<dbReference type="SUPFAM" id="SSF51126">
    <property type="entry name" value="Pectin lyase-like"/>
    <property type="match status" value="1"/>
</dbReference>
<dbReference type="InterPro" id="IPR012334">
    <property type="entry name" value="Pectin_lyas_fold"/>
</dbReference>
<gene>
    <name evidence="2" type="ORF">SDC9_28849</name>
</gene>
<dbReference type="InterPro" id="IPR006626">
    <property type="entry name" value="PbH1"/>
</dbReference>
<dbReference type="EMBL" id="VSSQ01000169">
    <property type="protein sequence ID" value="MPL82900.1"/>
    <property type="molecule type" value="Genomic_DNA"/>
</dbReference>
<dbReference type="AlphaFoldDB" id="A0A644UV09"/>
<dbReference type="InterPro" id="IPR011050">
    <property type="entry name" value="Pectin_lyase_fold/virulence"/>
</dbReference>
<evidence type="ECO:0000313" key="2">
    <source>
        <dbReference type="EMBL" id="MPL82900.1"/>
    </source>
</evidence>
<name>A0A644UV09_9ZZZZ</name>
<comment type="caution">
    <text evidence="2">The sequence shown here is derived from an EMBL/GenBank/DDBJ whole genome shotgun (WGS) entry which is preliminary data.</text>
</comment>
<accession>A0A644UV09</accession>
<feature type="domain" description="Periplasmic copper-binding protein NosD beta helix" evidence="1">
    <location>
        <begin position="70"/>
        <end position="260"/>
    </location>
</feature>
<dbReference type="Gene3D" id="2.160.20.10">
    <property type="entry name" value="Single-stranded right-handed beta-helix, Pectin lyase-like"/>
    <property type="match status" value="1"/>
</dbReference>
<dbReference type="InterPro" id="IPR007742">
    <property type="entry name" value="NosD_dom"/>
</dbReference>